<name>A0AAW4W4W3_9FIRM</name>
<dbReference type="EMBL" id="JAJEPX010000084">
    <property type="protein sequence ID" value="MCC2177951.1"/>
    <property type="molecule type" value="Genomic_DNA"/>
</dbReference>
<organism evidence="2 3">
    <name type="scientific">Agathobaculum butyriciproducens</name>
    <dbReference type="NCBI Taxonomy" id="1628085"/>
    <lineage>
        <taxon>Bacteria</taxon>
        <taxon>Bacillati</taxon>
        <taxon>Bacillota</taxon>
        <taxon>Clostridia</taxon>
        <taxon>Eubacteriales</taxon>
        <taxon>Butyricicoccaceae</taxon>
        <taxon>Agathobaculum</taxon>
    </lineage>
</organism>
<sequence length="54" mass="5905">MPCSSRKARTLLNNKKACVAKRTPFTIKLLHGSAGYKQPITLGVDAGSRYVGLW</sequence>
<dbReference type="InterPro" id="IPR025938">
    <property type="entry name" value="RRXRR_dom"/>
</dbReference>
<reference evidence="2 3" key="1">
    <citation type="submission" date="2021-10" db="EMBL/GenBank/DDBJ databases">
        <title>Anaerobic single-cell dispensing facilitates the cultivation of human gut bacteria.</title>
        <authorList>
            <person name="Afrizal A."/>
        </authorList>
    </citation>
    <scope>NUCLEOTIDE SEQUENCE [LARGE SCALE GENOMIC DNA]</scope>
    <source>
        <strain evidence="2 3">CLA-AA-H270</strain>
    </source>
</reference>
<evidence type="ECO:0000313" key="3">
    <source>
        <dbReference type="Proteomes" id="UP001298753"/>
    </source>
</evidence>
<evidence type="ECO:0000259" key="1">
    <source>
        <dbReference type="Pfam" id="PF14239"/>
    </source>
</evidence>
<dbReference type="RefSeq" id="WP_110436905.1">
    <property type="nucleotide sequence ID" value="NZ_DBEZDI010000002.1"/>
</dbReference>
<comment type="caution">
    <text evidence="2">The sequence shown here is derived from an EMBL/GenBank/DDBJ whole genome shotgun (WGS) entry which is preliminary data.</text>
</comment>
<dbReference type="Pfam" id="PF14239">
    <property type="entry name" value="RRXRR"/>
    <property type="match status" value="1"/>
</dbReference>
<feature type="domain" description="RRXRR" evidence="1">
    <location>
        <begin position="1"/>
        <end position="53"/>
    </location>
</feature>
<proteinExistence type="predicted"/>
<protein>
    <submittedName>
        <fullName evidence="2">RRXRR domain-containing protein</fullName>
    </submittedName>
</protein>
<accession>A0AAW4W4W3</accession>
<dbReference type="GeneID" id="98659164"/>
<dbReference type="Proteomes" id="UP001298753">
    <property type="component" value="Unassembled WGS sequence"/>
</dbReference>
<gene>
    <name evidence="2" type="ORF">LKD22_12610</name>
</gene>
<dbReference type="AlphaFoldDB" id="A0AAW4W4W3"/>
<keyword evidence="3" id="KW-1185">Reference proteome</keyword>
<evidence type="ECO:0000313" key="2">
    <source>
        <dbReference type="EMBL" id="MCC2177951.1"/>
    </source>
</evidence>